<reference evidence="1" key="1">
    <citation type="submission" date="2020-05" db="EMBL/GenBank/DDBJ databases">
        <title>Large-scale comparative analyses of tick genomes elucidate their genetic diversity and vector capacities.</title>
        <authorList>
            <person name="Jia N."/>
            <person name="Wang J."/>
            <person name="Shi W."/>
            <person name="Du L."/>
            <person name="Sun Y."/>
            <person name="Zhan W."/>
            <person name="Jiang J."/>
            <person name="Wang Q."/>
            <person name="Zhang B."/>
            <person name="Ji P."/>
            <person name="Sakyi L.B."/>
            <person name="Cui X."/>
            <person name="Yuan T."/>
            <person name="Jiang B."/>
            <person name="Yang W."/>
            <person name="Lam T.T.-Y."/>
            <person name="Chang Q."/>
            <person name="Ding S."/>
            <person name="Wang X."/>
            <person name="Zhu J."/>
            <person name="Ruan X."/>
            <person name="Zhao L."/>
            <person name="Wei J."/>
            <person name="Que T."/>
            <person name="Du C."/>
            <person name="Cheng J."/>
            <person name="Dai P."/>
            <person name="Han X."/>
            <person name="Huang E."/>
            <person name="Gao Y."/>
            <person name="Liu J."/>
            <person name="Shao H."/>
            <person name="Ye R."/>
            <person name="Li L."/>
            <person name="Wei W."/>
            <person name="Wang X."/>
            <person name="Wang C."/>
            <person name="Yang T."/>
            <person name="Huo Q."/>
            <person name="Li W."/>
            <person name="Guo W."/>
            <person name="Chen H."/>
            <person name="Zhou L."/>
            <person name="Ni X."/>
            <person name="Tian J."/>
            <person name="Zhou Y."/>
            <person name="Sheng Y."/>
            <person name="Liu T."/>
            <person name="Pan Y."/>
            <person name="Xia L."/>
            <person name="Li J."/>
            <person name="Zhao F."/>
            <person name="Cao W."/>
        </authorList>
    </citation>
    <scope>NUCLEOTIDE SEQUENCE</scope>
    <source>
        <strain evidence="1">Dsil-2018</strain>
    </source>
</reference>
<evidence type="ECO:0000313" key="1">
    <source>
        <dbReference type="EMBL" id="KAH7965184.1"/>
    </source>
</evidence>
<evidence type="ECO:0000313" key="2">
    <source>
        <dbReference type="Proteomes" id="UP000821865"/>
    </source>
</evidence>
<protein>
    <submittedName>
        <fullName evidence="1">Uncharacterized protein</fullName>
    </submittedName>
</protein>
<comment type="caution">
    <text evidence="1">The sequence shown here is derived from an EMBL/GenBank/DDBJ whole genome shotgun (WGS) entry which is preliminary data.</text>
</comment>
<organism evidence="1 2">
    <name type="scientific">Dermacentor silvarum</name>
    <name type="common">Tick</name>
    <dbReference type="NCBI Taxonomy" id="543639"/>
    <lineage>
        <taxon>Eukaryota</taxon>
        <taxon>Metazoa</taxon>
        <taxon>Ecdysozoa</taxon>
        <taxon>Arthropoda</taxon>
        <taxon>Chelicerata</taxon>
        <taxon>Arachnida</taxon>
        <taxon>Acari</taxon>
        <taxon>Parasitiformes</taxon>
        <taxon>Ixodida</taxon>
        <taxon>Ixodoidea</taxon>
        <taxon>Ixodidae</taxon>
        <taxon>Rhipicephalinae</taxon>
        <taxon>Dermacentor</taxon>
    </lineage>
</organism>
<name>A0ACB8DAT4_DERSI</name>
<gene>
    <name evidence="1" type="ORF">HPB49_004614</name>
</gene>
<dbReference type="Proteomes" id="UP000821865">
    <property type="component" value="Chromosome 2"/>
</dbReference>
<proteinExistence type="predicted"/>
<accession>A0ACB8DAT4</accession>
<sequence length="451" mass="46619">MFMSHEILVSIGHEVVLLCHEAIQFGVECGDLTVDVSSELLVLREEFEALLPFAAVTFPRQRDLREEWALAVCRSPAWAPSHWSVVCSEHFSDGDFASGTKGHGHLMDNSVPSLAGPTKVGQDGAGTRGTREALDVAEGAEIGCEGDGPGAGLCEGLRDTGCSGQAVAHSEDTSVVDIDVPPLRWSQVTQRQRVQHTGEGDRIVHTRSEGGGAAIASREESTHSGLDTAHNGTESLHSGGPEDALELVESEVLVAQACNCLRVVSSSHEDSRVESVEGDRRGAECGFGSGGGKGIGQLFSEGKLANAVCHRDGQDWGARRLGVEECSEDAPAAVLVAGVIEGRAEARPAASAQLPSVPPADSVEPVVNGPVRGGTGAGGTSMSSPASCADIEQLNVGAGRASRNDDARGSTSRALGDVGEVVSGAWKASTKLPKRGPANNSIDARGTATGE</sequence>
<keyword evidence="2" id="KW-1185">Reference proteome</keyword>
<dbReference type="EMBL" id="CM023471">
    <property type="protein sequence ID" value="KAH7965184.1"/>
    <property type="molecule type" value="Genomic_DNA"/>
</dbReference>